<evidence type="ECO:0000256" key="1">
    <source>
        <dbReference type="SAM" id="Phobius"/>
    </source>
</evidence>
<dbReference type="Proteomes" id="UP001283361">
    <property type="component" value="Unassembled WGS sequence"/>
</dbReference>
<keyword evidence="4" id="KW-1185">Reference proteome</keyword>
<protein>
    <recommendedName>
        <fullName evidence="2">Cytochrome c oxidase assembly factor 3 mitochondrial coiled-coil domain-containing protein</fullName>
    </recommendedName>
</protein>
<accession>A0AAE1E550</accession>
<name>A0AAE1E550_9GAST</name>
<feature type="transmembrane region" description="Helical" evidence="1">
    <location>
        <begin position="50"/>
        <end position="68"/>
    </location>
</feature>
<keyword evidence="1" id="KW-1133">Transmembrane helix</keyword>
<keyword evidence="1" id="KW-0472">Membrane</keyword>
<dbReference type="AlphaFoldDB" id="A0AAE1E550"/>
<keyword evidence="1" id="KW-0812">Transmembrane</keyword>
<feature type="domain" description="Cytochrome c oxidase assembly factor 3 mitochondrial coiled-coil" evidence="2">
    <location>
        <begin position="36"/>
        <end position="80"/>
    </location>
</feature>
<evidence type="ECO:0000313" key="4">
    <source>
        <dbReference type="Proteomes" id="UP001283361"/>
    </source>
</evidence>
<reference evidence="3" key="1">
    <citation type="journal article" date="2023" name="G3 (Bethesda)">
        <title>A reference genome for the long-term kleptoplast-retaining sea slug Elysia crispata morphotype clarki.</title>
        <authorList>
            <person name="Eastman K.E."/>
            <person name="Pendleton A.L."/>
            <person name="Shaikh M.A."/>
            <person name="Suttiyut T."/>
            <person name="Ogas R."/>
            <person name="Tomko P."/>
            <person name="Gavelis G."/>
            <person name="Widhalm J.R."/>
            <person name="Wisecaver J.H."/>
        </authorList>
    </citation>
    <scope>NUCLEOTIDE SEQUENCE</scope>
    <source>
        <strain evidence="3">ECLA1</strain>
    </source>
</reference>
<dbReference type="EMBL" id="JAWDGP010001118">
    <property type="protein sequence ID" value="KAK3794417.1"/>
    <property type="molecule type" value="Genomic_DNA"/>
</dbReference>
<evidence type="ECO:0000259" key="2">
    <source>
        <dbReference type="Pfam" id="PF09813"/>
    </source>
</evidence>
<sequence>MSGENRLPEVDQIAKPQDQAKADKYFVQKAEKMHAQKGRKILALKGKNKLVGLTLVGCVLGIYSYTMFSVRQGKMMEAFDKIPE</sequence>
<gene>
    <name evidence="3" type="ORF">RRG08_014491</name>
</gene>
<evidence type="ECO:0000313" key="3">
    <source>
        <dbReference type="EMBL" id="KAK3794417.1"/>
    </source>
</evidence>
<proteinExistence type="predicted"/>
<dbReference type="Pfam" id="PF09813">
    <property type="entry name" value="Coa3_cc"/>
    <property type="match status" value="1"/>
</dbReference>
<dbReference type="InterPro" id="IPR018628">
    <property type="entry name" value="Coa3_CC"/>
</dbReference>
<organism evidence="3 4">
    <name type="scientific">Elysia crispata</name>
    <name type="common">lettuce slug</name>
    <dbReference type="NCBI Taxonomy" id="231223"/>
    <lineage>
        <taxon>Eukaryota</taxon>
        <taxon>Metazoa</taxon>
        <taxon>Spiralia</taxon>
        <taxon>Lophotrochozoa</taxon>
        <taxon>Mollusca</taxon>
        <taxon>Gastropoda</taxon>
        <taxon>Heterobranchia</taxon>
        <taxon>Euthyneura</taxon>
        <taxon>Panpulmonata</taxon>
        <taxon>Sacoglossa</taxon>
        <taxon>Placobranchoidea</taxon>
        <taxon>Plakobranchidae</taxon>
        <taxon>Elysia</taxon>
    </lineage>
</organism>
<comment type="caution">
    <text evidence="3">The sequence shown here is derived from an EMBL/GenBank/DDBJ whole genome shotgun (WGS) entry which is preliminary data.</text>
</comment>